<proteinExistence type="predicted"/>
<evidence type="ECO:0000313" key="2">
    <source>
        <dbReference type="EMBL" id="PTL71340.1"/>
    </source>
</evidence>
<protein>
    <recommendedName>
        <fullName evidence="1">Beta-lactamase-related domain-containing protein</fullName>
    </recommendedName>
</protein>
<dbReference type="SUPFAM" id="SSF56601">
    <property type="entry name" value="beta-lactamase/transpeptidase-like"/>
    <property type="match status" value="1"/>
</dbReference>
<gene>
    <name evidence="2" type="ORF">C1I63_19155</name>
</gene>
<dbReference type="Pfam" id="PF00144">
    <property type="entry name" value="Beta-lactamase"/>
    <property type="match status" value="1"/>
</dbReference>
<dbReference type="Gene3D" id="3.40.710.10">
    <property type="entry name" value="DD-peptidase/beta-lactamase superfamily"/>
    <property type="match status" value="1"/>
</dbReference>
<accession>A0A2T4UP77</accession>
<comment type="caution">
    <text evidence="2">The sequence shown here is derived from an EMBL/GenBank/DDBJ whole genome shotgun (WGS) entry which is preliminary data.</text>
</comment>
<evidence type="ECO:0000259" key="1">
    <source>
        <dbReference type="Pfam" id="PF00144"/>
    </source>
</evidence>
<dbReference type="PANTHER" id="PTHR43283:SF7">
    <property type="entry name" value="BETA-LACTAMASE-RELATED DOMAIN-CONTAINING PROTEIN"/>
    <property type="match status" value="1"/>
</dbReference>
<keyword evidence="3" id="KW-1185">Reference proteome</keyword>
<dbReference type="PANTHER" id="PTHR43283">
    <property type="entry name" value="BETA-LACTAMASE-RELATED"/>
    <property type="match status" value="1"/>
</dbReference>
<dbReference type="Proteomes" id="UP000241085">
    <property type="component" value="Unassembled WGS sequence"/>
</dbReference>
<dbReference type="InterPro" id="IPR050789">
    <property type="entry name" value="Diverse_Enzym_Activities"/>
</dbReference>
<dbReference type="AlphaFoldDB" id="A0A2T4UP77"/>
<dbReference type="InterPro" id="IPR012338">
    <property type="entry name" value="Beta-lactam/transpept-like"/>
</dbReference>
<feature type="domain" description="Beta-lactamase-related" evidence="1">
    <location>
        <begin position="13"/>
        <end position="331"/>
    </location>
</feature>
<dbReference type="EMBL" id="PZPL01000002">
    <property type="protein sequence ID" value="PTL71340.1"/>
    <property type="molecule type" value="Genomic_DNA"/>
</dbReference>
<organism evidence="2 3">
    <name type="scientific">Rathayibacter caricis DSM 15933</name>
    <dbReference type="NCBI Taxonomy" id="1328867"/>
    <lineage>
        <taxon>Bacteria</taxon>
        <taxon>Bacillati</taxon>
        <taxon>Actinomycetota</taxon>
        <taxon>Actinomycetes</taxon>
        <taxon>Micrococcales</taxon>
        <taxon>Microbacteriaceae</taxon>
        <taxon>Rathayibacter</taxon>
    </lineage>
</organism>
<sequence>MHDSLAPVLNLVRQRGGSAQLVVLRDDEVLVDHAQGHGPDGLFWSWSVSKPYLSILVHQLAAASVLDLDAAVSYYWPEFARHGKGSITLRQVLHHRAGFSTSRGLLGDALAMTDWRRSIRNIENAHLSTVPGAVPSYQVFTYGFILGEVIERATRRRLRPLMDEWLLTPLGATNTMLGVTEHAFSRCVPIRSSVPLATTALNSRSVRMAVIPSAGVSTTARDVARLYEMLLNDGRGRDGAQVVPPEILLQATAASSTEADVDGFARTPILWANGFQLGGRTPNLYPPLGSVAGPRAFGHNGSNVCVAWADPDSRLIVAYLTNRVTSDGARHMTAVSNAIASIGLTFRNDC</sequence>
<evidence type="ECO:0000313" key="3">
    <source>
        <dbReference type="Proteomes" id="UP000241085"/>
    </source>
</evidence>
<dbReference type="InterPro" id="IPR001466">
    <property type="entry name" value="Beta-lactam-related"/>
</dbReference>
<reference evidence="2 3" key="1">
    <citation type="submission" date="2018-03" db="EMBL/GenBank/DDBJ databases">
        <title>Bacteriophage NCPPB3778 and a type I-E CRISPR drive the evolution of the US Biological Select Agent, Rathayibacter toxicus.</title>
        <authorList>
            <person name="Davis E.W.II."/>
            <person name="Tabima J.F."/>
            <person name="Weisberg A.J."/>
            <person name="Dantas Lopes L."/>
            <person name="Wiseman M.S."/>
            <person name="Wiseman M.S."/>
            <person name="Pupko T."/>
            <person name="Belcher M.S."/>
            <person name="Sechler A.J."/>
            <person name="Tancos M.A."/>
            <person name="Schroeder B.K."/>
            <person name="Murray T.D."/>
            <person name="Luster D.G."/>
            <person name="Schneider W.L."/>
            <person name="Rogers E."/>
            <person name="Andreote F.D."/>
            <person name="Grunwald N.J."/>
            <person name="Putnam M.L."/>
            <person name="Chang J.H."/>
        </authorList>
    </citation>
    <scope>NUCLEOTIDE SEQUENCE [LARGE SCALE GENOMIC DNA]</scope>
    <source>
        <strain evidence="2 3">DSM 15933</strain>
    </source>
</reference>
<name>A0A2T4UP77_9MICO</name>